<accession>A0A1Y6CSA9</accession>
<dbReference type="Pfam" id="PF07282">
    <property type="entry name" value="Cas12f1-like_TNB"/>
    <property type="match status" value="1"/>
</dbReference>
<protein>
    <submittedName>
        <fullName evidence="3">Transposase</fullName>
    </submittedName>
</protein>
<sequence length="451" mass="51857">MPKVCRIVKSKNLNKRKYDELCEQANLLGSIRKEVWHRFGSVNGVGVNHRKIRDEWVKTREFSPLPAKAWKETLRDTLDDISLYEEACKVKVKQDIASRTNNKDERKRLYTLLKKNEWPNDPFLSRKMRKYKKHGRTNVSNQIILEGGVYSQFLGKDGNTWLKVPTFERGRKLCIPLNSNIKLKGCLRLIMKDGYVQIHYAIKQKKFAKCGDEILGIDKGYSEAFADSEGDFYGENLGKVLTSETENRNRRGKARNKLFQISKKKLHKAANIQKYNLGRKKLNRNIEKKKILVRDIAFESAHRIVDKAVEVRTEDLTKPFSSKEKWKRYNRLMSAWAKGSLAEALESVTKARGSCLRVVNAAYTSQMDSKTGRLEGRRVGDKFHHVNGEVSQADTNAAVNIKHRADDTEISLYTPYKEVKAILLNRLAAIGRVSSPLDCDRPSRTPVTREK</sequence>
<dbReference type="Proteomes" id="UP000192907">
    <property type="component" value="Unassembled WGS sequence"/>
</dbReference>
<dbReference type="EMBL" id="FWZT01000065">
    <property type="protein sequence ID" value="SMF85226.1"/>
    <property type="molecule type" value="Genomic_DNA"/>
</dbReference>
<dbReference type="GO" id="GO:0003677">
    <property type="term" value="F:DNA binding"/>
    <property type="evidence" value="ECO:0007669"/>
    <property type="project" value="UniProtKB-KW"/>
</dbReference>
<dbReference type="InterPro" id="IPR010095">
    <property type="entry name" value="Cas12f1-like_TNB"/>
</dbReference>
<dbReference type="RefSeq" id="WP_143478324.1">
    <property type="nucleotide sequence ID" value="NZ_FWZT01000065.1"/>
</dbReference>
<evidence type="ECO:0000313" key="4">
    <source>
        <dbReference type="Proteomes" id="UP000192907"/>
    </source>
</evidence>
<evidence type="ECO:0000256" key="1">
    <source>
        <dbReference type="ARBA" id="ARBA00023125"/>
    </source>
</evidence>
<organism evidence="3 4">
    <name type="scientific">Pseudobacteriovorax antillogorgiicola</name>
    <dbReference type="NCBI Taxonomy" id="1513793"/>
    <lineage>
        <taxon>Bacteria</taxon>
        <taxon>Pseudomonadati</taxon>
        <taxon>Bdellovibrionota</taxon>
        <taxon>Oligoflexia</taxon>
        <taxon>Oligoflexales</taxon>
        <taxon>Pseudobacteriovoracaceae</taxon>
        <taxon>Pseudobacteriovorax</taxon>
    </lineage>
</organism>
<reference evidence="4" key="1">
    <citation type="submission" date="2017-04" db="EMBL/GenBank/DDBJ databases">
        <authorList>
            <person name="Varghese N."/>
            <person name="Submissions S."/>
        </authorList>
    </citation>
    <scope>NUCLEOTIDE SEQUENCE [LARGE SCALE GENOMIC DNA]</scope>
    <source>
        <strain evidence="4">RKEM611</strain>
    </source>
</reference>
<gene>
    <name evidence="3" type="ORF">SAMN06296036_1651</name>
</gene>
<evidence type="ECO:0000259" key="2">
    <source>
        <dbReference type="Pfam" id="PF07282"/>
    </source>
</evidence>
<keyword evidence="1" id="KW-0238">DNA-binding</keyword>
<evidence type="ECO:0000313" key="3">
    <source>
        <dbReference type="EMBL" id="SMF85226.1"/>
    </source>
</evidence>
<name>A0A1Y6CSA9_9BACT</name>
<dbReference type="AlphaFoldDB" id="A0A1Y6CSA9"/>
<proteinExistence type="predicted"/>
<feature type="non-terminal residue" evidence="3">
    <location>
        <position position="451"/>
    </location>
</feature>
<keyword evidence="4" id="KW-1185">Reference proteome</keyword>
<feature type="domain" description="Cas12f1-like TNB" evidence="2">
    <location>
        <begin position="340"/>
        <end position="401"/>
    </location>
</feature>